<dbReference type="RefSeq" id="WP_235292481.1">
    <property type="nucleotide sequence ID" value="NZ_BSOH01000001.1"/>
</dbReference>
<evidence type="ECO:0000313" key="1">
    <source>
        <dbReference type="EMBL" id="GLR15587.1"/>
    </source>
</evidence>
<comment type="caution">
    <text evidence="1">The sequence shown here is derived from an EMBL/GenBank/DDBJ whole genome shotgun (WGS) entry which is preliminary data.</text>
</comment>
<dbReference type="Gene3D" id="3.40.30.10">
    <property type="entry name" value="Glutaredoxin"/>
    <property type="match status" value="1"/>
</dbReference>
<keyword evidence="2" id="KW-1185">Reference proteome</keyword>
<gene>
    <name evidence="1" type="ORF">GCM10007940_02020</name>
</gene>
<dbReference type="SUPFAM" id="SSF52833">
    <property type="entry name" value="Thioredoxin-like"/>
    <property type="match status" value="1"/>
</dbReference>
<reference evidence="1" key="2">
    <citation type="submission" date="2023-01" db="EMBL/GenBank/DDBJ databases">
        <title>Draft genome sequence of Portibacter lacus strain NBRC 108769.</title>
        <authorList>
            <person name="Sun Q."/>
            <person name="Mori K."/>
        </authorList>
    </citation>
    <scope>NUCLEOTIDE SEQUENCE</scope>
    <source>
        <strain evidence="1">NBRC 108769</strain>
    </source>
</reference>
<sequence length="203" mass="23997">MRILVFFIFIFSQQLSAQKDLQFIKLKNEDRSVDLSVINHSDKFYTVSVNVELTEMTTDAVFPLKLKIEPNTKVSIAKLKPTSEKATHYLINYKIEKMENSTLVYEPNITIYTKNKHKRSTQLLIYLNQNGIAYNEINTSYNGDTEQMYLDMLKRRGIDKKDSKLPVIIYRGEAFYDIKNVKKFCKTHFENEGHFIKKKDRRY</sequence>
<dbReference type="EMBL" id="BSOH01000001">
    <property type="protein sequence ID" value="GLR15587.1"/>
    <property type="molecule type" value="Genomic_DNA"/>
</dbReference>
<proteinExistence type="predicted"/>
<organism evidence="1 2">
    <name type="scientific">Portibacter lacus</name>
    <dbReference type="NCBI Taxonomy" id="1099794"/>
    <lineage>
        <taxon>Bacteria</taxon>
        <taxon>Pseudomonadati</taxon>
        <taxon>Bacteroidota</taxon>
        <taxon>Saprospiria</taxon>
        <taxon>Saprospirales</taxon>
        <taxon>Haliscomenobacteraceae</taxon>
        <taxon>Portibacter</taxon>
    </lineage>
</organism>
<evidence type="ECO:0000313" key="2">
    <source>
        <dbReference type="Proteomes" id="UP001156666"/>
    </source>
</evidence>
<reference evidence="1" key="1">
    <citation type="journal article" date="2014" name="Int. J. Syst. Evol. Microbiol.">
        <title>Complete genome sequence of Corynebacterium casei LMG S-19264T (=DSM 44701T), isolated from a smear-ripened cheese.</title>
        <authorList>
            <consortium name="US DOE Joint Genome Institute (JGI-PGF)"/>
            <person name="Walter F."/>
            <person name="Albersmeier A."/>
            <person name="Kalinowski J."/>
            <person name="Ruckert C."/>
        </authorList>
    </citation>
    <scope>NUCLEOTIDE SEQUENCE</scope>
    <source>
        <strain evidence="1">NBRC 108769</strain>
    </source>
</reference>
<protein>
    <submittedName>
        <fullName evidence="1">Uncharacterized protein</fullName>
    </submittedName>
</protein>
<dbReference type="AlphaFoldDB" id="A0AA37SKL0"/>
<name>A0AA37SKL0_9BACT</name>
<accession>A0AA37SKL0</accession>
<dbReference type="InterPro" id="IPR036249">
    <property type="entry name" value="Thioredoxin-like_sf"/>
</dbReference>
<dbReference type="Proteomes" id="UP001156666">
    <property type="component" value="Unassembled WGS sequence"/>
</dbReference>